<sequence>MEVVGAVASFIAIGQCLAAVPSIVDILKALPTAKMELITLSNEFETLRATHTDISSLLDMLSDQLEAAEGQDLDGLVVVDPA</sequence>
<evidence type="ECO:0000313" key="2">
    <source>
        <dbReference type="Proteomes" id="UP001301769"/>
    </source>
</evidence>
<organism evidence="1 2">
    <name type="scientific">Rhypophila decipiens</name>
    <dbReference type="NCBI Taxonomy" id="261697"/>
    <lineage>
        <taxon>Eukaryota</taxon>
        <taxon>Fungi</taxon>
        <taxon>Dikarya</taxon>
        <taxon>Ascomycota</taxon>
        <taxon>Pezizomycotina</taxon>
        <taxon>Sordariomycetes</taxon>
        <taxon>Sordariomycetidae</taxon>
        <taxon>Sordariales</taxon>
        <taxon>Naviculisporaceae</taxon>
        <taxon>Rhypophila</taxon>
    </lineage>
</organism>
<dbReference type="Proteomes" id="UP001301769">
    <property type="component" value="Unassembled WGS sequence"/>
</dbReference>
<keyword evidence="2" id="KW-1185">Reference proteome</keyword>
<reference evidence="1" key="2">
    <citation type="submission" date="2023-05" db="EMBL/GenBank/DDBJ databases">
        <authorList>
            <consortium name="Lawrence Berkeley National Laboratory"/>
            <person name="Steindorff A."/>
            <person name="Hensen N."/>
            <person name="Bonometti L."/>
            <person name="Westerberg I."/>
            <person name="Brannstrom I.O."/>
            <person name="Guillou S."/>
            <person name="Cros-Aarteil S."/>
            <person name="Calhoun S."/>
            <person name="Haridas S."/>
            <person name="Kuo A."/>
            <person name="Mondo S."/>
            <person name="Pangilinan J."/>
            <person name="Riley R."/>
            <person name="Labutti K."/>
            <person name="Andreopoulos B."/>
            <person name="Lipzen A."/>
            <person name="Chen C."/>
            <person name="Yanf M."/>
            <person name="Daum C."/>
            <person name="Ng V."/>
            <person name="Clum A."/>
            <person name="Ohm R."/>
            <person name="Martin F."/>
            <person name="Silar P."/>
            <person name="Natvig D."/>
            <person name="Lalanne C."/>
            <person name="Gautier V."/>
            <person name="Ament-Velasquez S.L."/>
            <person name="Kruys A."/>
            <person name="Hutchinson M.I."/>
            <person name="Powell A.J."/>
            <person name="Barry K."/>
            <person name="Miller A.N."/>
            <person name="Grigoriev I.V."/>
            <person name="Debuchy R."/>
            <person name="Gladieux P."/>
            <person name="Thoren M.H."/>
            <person name="Johannesson H."/>
        </authorList>
    </citation>
    <scope>NUCLEOTIDE SEQUENCE</scope>
    <source>
        <strain evidence="1">PSN293</strain>
    </source>
</reference>
<gene>
    <name evidence="1" type="ORF">QBC37DRAFT_381620</name>
</gene>
<accession>A0AAN6XST3</accession>
<dbReference type="AlphaFoldDB" id="A0AAN6XST3"/>
<comment type="caution">
    <text evidence="1">The sequence shown here is derived from an EMBL/GenBank/DDBJ whole genome shotgun (WGS) entry which is preliminary data.</text>
</comment>
<protein>
    <submittedName>
        <fullName evidence="1">Uncharacterized protein</fullName>
    </submittedName>
</protein>
<feature type="non-terminal residue" evidence="1">
    <location>
        <position position="82"/>
    </location>
</feature>
<reference evidence="1" key="1">
    <citation type="journal article" date="2023" name="Mol. Phylogenet. Evol.">
        <title>Genome-scale phylogeny and comparative genomics of the fungal order Sordariales.</title>
        <authorList>
            <person name="Hensen N."/>
            <person name="Bonometti L."/>
            <person name="Westerberg I."/>
            <person name="Brannstrom I.O."/>
            <person name="Guillou S."/>
            <person name="Cros-Aarteil S."/>
            <person name="Calhoun S."/>
            <person name="Haridas S."/>
            <person name="Kuo A."/>
            <person name="Mondo S."/>
            <person name="Pangilinan J."/>
            <person name="Riley R."/>
            <person name="LaButti K."/>
            <person name="Andreopoulos B."/>
            <person name="Lipzen A."/>
            <person name="Chen C."/>
            <person name="Yan M."/>
            <person name="Daum C."/>
            <person name="Ng V."/>
            <person name="Clum A."/>
            <person name="Steindorff A."/>
            <person name="Ohm R.A."/>
            <person name="Martin F."/>
            <person name="Silar P."/>
            <person name="Natvig D.O."/>
            <person name="Lalanne C."/>
            <person name="Gautier V."/>
            <person name="Ament-Velasquez S.L."/>
            <person name="Kruys A."/>
            <person name="Hutchinson M.I."/>
            <person name="Powell A.J."/>
            <person name="Barry K."/>
            <person name="Miller A.N."/>
            <person name="Grigoriev I.V."/>
            <person name="Debuchy R."/>
            <person name="Gladieux P."/>
            <person name="Hiltunen Thoren M."/>
            <person name="Johannesson H."/>
        </authorList>
    </citation>
    <scope>NUCLEOTIDE SEQUENCE</scope>
    <source>
        <strain evidence="1">PSN293</strain>
    </source>
</reference>
<proteinExistence type="predicted"/>
<name>A0AAN6XST3_9PEZI</name>
<dbReference type="EMBL" id="MU858634">
    <property type="protein sequence ID" value="KAK4205916.1"/>
    <property type="molecule type" value="Genomic_DNA"/>
</dbReference>
<evidence type="ECO:0000313" key="1">
    <source>
        <dbReference type="EMBL" id="KAK4205916.1"/>
    </source>
</evidence>